<evidence type="ECO:0000259" key="2">
    <source>
        <dbReference type="PROSITE" id="PS50110"/>
    </source>
</evidence>
<dbReference type="InterPro" id="IPR013976">
    <property type="entry name" value="HDOD"/>
</dbReference>
<dbReference type="Gene3D" id="3.40.50.2300">
    <property type="match status" value="1"/>
</dbReference>
<protein>
    <submittedName>
        <fullName evidence="5">Hydrogenase transcriptional regulatory protein hupR1</fullName>
    </submittedName>
</protein>
<dbReference type="PIRSF" id="PIRSF036883">
    <property type="entry name" value="RR_HD-GYP_mod"/>
    <property type="match status" value="1"/>
</dbReference>
<evidence type="ECO:0000313" key="6">
    <source>
        <dbReference type="Proteomes" id="UP000317909"/>
    </source>
</evidence>
<dbReference type="Proteomes" id="UP000317909">
    <property type="component" value="Chromosome"/>
</dbReference>
<sequence length="405" mass="44037">MLRVLIVDDDAEALYRTQRLLRGYRSDWQMKFCFGPEPALDALSLEAYDVVVADLKMPGADGGELLACVRDLYPDAIRLLVCNQAEHNELLRSMGPAHQYLAKPVDPVLFRDSIARAGIIGKRLSKPGLKALVSQISTLPSLPAVFVELMRELRDPNASVHRVAELIGSDVAMTAKVLQLVNSSFFGLTVHVKDVHHAAALLGLNALKPLVLSAGVFRQLEESRVPAALASQVLEHSLAVGCLAKKLAEAEGLDRDQADNAMLAGILHDIGKLVLADYFGLEYAQVCMAAETADLPLLNAELDQFSASHADIGGYLLGLWGLPQELIEAVALHHDPSAHEGTEFSPLTAVHVANALVHATVEGNEDPESLRMAAKYDRRYLARLRCERRISEWEAIAVGLATCHS</sequence>
<feature type="domain" description="HD" evidence="3">
    <location>
        <begin position="233"/>
        <end position="359"/>
    </location>
</feature>
<dbReference type="SMART" id="SM00448">
    <property type="entry name" value="REC"/>
    <property type="match status" value="1"/>
</dbReference>
<keyword evidence="6" id="KW-1185">Reference proteome</keyword>
<dbReference type="RefSeq" id="WP_210420952.1">
    <property type="nucleotide sequence ID" value="NZ_CP036339.1"/>
</dbReference>
<dbReference type="NCBIfam" id="TIGR00277">
    <property type="entry name" value="HDIG"/>
    <property type="match status" value="1"/>
</dbReference>
<dbReference type="SMART" id="SM00471">
    <property type="entry name" value="HDc"/>
    <property type="match status" value="1"/>
</dbReference>
<dbReference type="InterPro" id="IPR006674">
    <property type="entry name" value="HD_domain"/>
</dbReference>
<dbReference type="InterPro" id="IPR006675">
    <property type="entry name" value="HDIG_dom"/>
</dbReference>
<dbReference type="InterPro" id="IPR014626">
    <property type="entry name" value="Sig_transdc_resp-reg_put"/>
</dbReference>
<accession>A0A517TZI6</accession>
<dbReference type="AlphaFoldDB" id="A0A517TZI6"/>
<evidence type="ECO:0000313" key="5">
    <source>
        <dbReference type="EMBL" id="QDT73775.1"/>
    </source>
</evidence>
<dbReference type="PANTHER" id="PTHR33525">
    <property type="match status" value="1"/>
</dbReference>
<dbReference type="PROSITE" id="PS50110">
    <property type="entry name" value="RESPONSE_REGULATORY"/>
    <property type="match status" value="1"/>
</dbReference>
<feature type="modified residue" description="4-aspartylphosphate" evidence="1">
    <location>
        <position position="54"/>
    </location>
</feature>
<dbReference type="PROSITE" id="PS51831">
    <property type="entry name" value="HD"/>
    <property type="match status" value="1"/>
</dbReference>
<feature type="domain" description="Response regulatory" evidence="2">
    <location>
        <begin position="3"/>
        <end position="118"/>
    </location>
</feature>
<evidence type="ECO:0000256" key="1">
    <source>
        <dbReference type="PROSITE-ProRule" id="PRU00169"/>
    </source>
</evidence>
<dbReference type="InterPro" id="IPR011006">
    <property type="entry name" value="CheY-like_superfamily"/>
</dbReference>
<proteinExistence type="predicted"/>
<gene>
    <name evidence="5" type="primary">hupR1</name>
    <name evidence="5" type="ORF">I41_29660</name>
</gene>
<dbReference type="Gene3D" id="1.10.3210.10">
    <property type="entry name" value="Hypothetical protein af1432"/>
    <property type="match status" value="1"/>
</dbReference>
<name>A0A517TZI6_9BACT</name>
<reference evidence="5 6" key="1">
    <citation type="submission" date="2019-02" db="EMBL/GenBank/DDBJ databases">
        <title>Deep-cultivation of Planctomycetes and their phenomic and genomic characterization uncovers novel biology.</title>
        <authorList>
            <person name="Wiegand S."/>
            <person name="Jogler M."/>
            <person name="Boedeker C."/>
            <person name="Pinto D."/>
            <person name="Vollmers J."/>
            <person name="Rivas-Marin E."/>
            <person name="Kohn T."/>
            <person name="Peeters S.H."/>
            <person name="Heuer A."/>
            <person name="Rast P."/>
            <person name="Oberbeckmann S."/>
            <person name="Bunk B."/>
            <person name="Jeske O."/>
            <person name="Meyerdierks A."/>
            <person name="Storesund J.E."/>
            <person name="Kallscheuer N."/>
            <person name="Luecker S."/>
            <person name="Lage O.M."/>
            <person name="Pohl T."/>
            <person name="Merkel B.J."/>
            <person name="Hornburger P."/>
            <person name="Mueller R.-W."/>
            <person name="Bruemmer F."/>
            <person name="Labrenz M."/>
            <person name="Spormann A.M."/>
            <person name="Op den Camp H."/>
            <person name="Overmann J."/>
            <person name="Amann R."/>
            <person name="Jetten M.S.M."/>
            <person name="Mascher T."/>
            <person name="Medema M.H."/>
            <person name="Devos D.P."/>
            <person name="Kaster A.-K."/>
            <person name="Ovreas L."/>
            <person name="Rohde M."/>
            <person name="Galperin M.Y."/>
            <person name="Jogler C."/>
        </authorList>
    </citation>
    <scope>NUCLEOTIDE SEQUENCE [LARGE SCALE GENOMIC DNA]</scope>
    <source>
        <strain evidence="5 6">I41</strain>
    </source>
</reference>
<dbReference type="CDD" id="cd00077">
    <property type="entry name" value="HDc"/>
    <property type="match status" value="1"/>
</dbReference>
<evidence type="ECO:0000259" key="3">
    <source>
        <dbReference type="PROSITE" id="PS51831"/>
    </source>
</evidence>
<evidence type="ECO:0000259" key="4">
    <source>
        <dbReference type="PROSITE" id="PS51833"/>
    </source>
</evidence>
<keyword evidence="1" id="KW-0597">Phosphoprotein</keyword>
<dbReference type="SUPFAM" id="SSF109604">
    <property type="entry name" value="HD-domain/PDEase-like"/>
    <property type="match status" value="1"/>
</dbReference>
<feature type="domain" description="HDOD" evidence="4">
    <location>
        <begin position="139"/>
        <end position="336"/>
    </location>
</feature>
<dbReference type="EMBL" id="CP036339">
    <property type="protein sequence ID" value="QDT73775.1"/>
    <property type="molecule type" value="Genomic_DNA"/>
</dbReference>
<dbReference type="Pfam" id="PF00072">
    <property type="entry name" value="Response_reg"/>
    <property type="match status" value="1"/>
</dbReference>
<dbReference type="Pfam" id="PF08668">
    <property type="entry name" value="HDOD"/>
    <property type="match status" value="1"/>
</dbReference>
<dbReference type="InterPro" id="IPR003607">
    <property type="entry name" value="HD/PDEase_dom"/>
</dbReference>
<dbReference type="KEGG" id="llh:I41_29660"/>
<dbReference type="GO" id="GO:0000160">
    <property type="term" value="P:phosphorelay signal transduction system"/>
    <property type="evidence" value="ECO:0007669"/>
    <property type="project" value="InterPro"/>
</dbReference>
<dbReference type="InterPro" id="IPR001789">
    <property type="entry name" value="Sig_transdc_resp-reg_receiver"/>
</dbReference>
<dbReference type="PROSITE" id="PS51833">
    <property type="entry name" value="HDOD"/>
    <property type="match status" value="1"/>
</dbReference>
<dbReference type="InterPro" id="IPR052340">
    <property type="entry name" value="RNase_Y/CdgJ"/>
</dbReference>
<dbReference type="PANTHER" id="PTHR33525:SF3">
    <property type="entry name" value="RIBONUCLEASE Y"/>
    <property type="match status" value="1"/>
</dbReference>
<dbReference type="SUPFAM" id="SSF52172">
    <property type="entry name" value="CheY-like"/>
    <property type="match status" value="1"/>
</dbReference>
<organism evidence="5 6">
    <name type="scientific">Lacipirellula limnantheis</name>
    <dbReference type="NCBI Taxonomy" id="2528024"/>
    <lineage>
        <taxon>Bacteria</taxon>
        <taxon>Pseudomonadati</taxon>
        <taxon>Planctomycetota</taxon>
        <taxon>Planctomycetia</taxon>
        <taxon>Pirellulales</taxon>
        <taxon>Lacipirellulaceae</taxon>
        <taxon>Lacipirellula</taxon>
    </lineage>
</organism>